<reference evidence="1" key="1">
    <citation type="journal article" date="2015" name="Nature">
        <title>Complex archaea that bridge the gap between prokaryotes and eukaryotes.</title>
        <authorList>
            <person name="Spang A."/>
            <person name="Saw J.H."/>
            <person name="Jorgensen S.L."/>
            <person name="Zaremba-Niedzwiedzka K."/>
            <person name="Martijn J."/>
            <person name="Lind A.E."/>
            <person name="van Eijk R."/>
            <person name="Schleper C."/>
            <person name="Guy L."/>
            <person name="Ettema T.J."/>
        </authorList>
    </citation>
    <scope>NUCLEOTIDE SEQUENCE</scope>
</reference>
<organism evidence="1">
    <name type="scientific">marine sediment metagenome</name>
    <dbReference type="NCBI Taxonomy" id="412755"/>
    <lineage>
        <taxon>unclassified sequences</taxon>
        <taxon>metagenomes</taxon>
        <taxon>ecological metagenomes</taxon>
    </lineage>
</organism>
<evidence type="ECO:0000313" key="1">
    <source>
        <dbReference type="EMBL" id="KKM62506.1"/>
    </source>
</evidence>
<evidence type="ECO:0008006" key="2">
    <source>
        <dbReference type="Google" id="ProtNLM"/>
    </source>
</evidence>
<dbReference type="Gene3D" id="3.30.300.30">
    <property type="match status" value="1"/>
</dbReference>
<proteinExistence type="predicted"/>
<dbReference type="EMBL" id="LAZR01011280">
    <property type="protein sequence ID" value="KKM62506.1"/>
    <property type="molecule type" value="Genomic_DNA"/>
</dbReference>
<feature type="non-terminal residue" evidence="1">
    <location>
        <position position="1"/>
    </location>
</feature>
<accession>A0A0F9JJJ7</accession>
<dbReference type="InterPro" id="IPR045851">
    <property type="entry name" value="AMP-bd_C_sf"/>
</dbReference>
<sequence>LIVESAAFEVSNDNLSEKELKLCAVIKKGASITYEEFYNYLKQNLAYFMVPRYLEFKKELPKNANEFIQKFILRKEWDNKSLRKNAYDVKAKLL</sequence>
<name>A0A0F9JJJ7_9ZZZZ</name>
<comment type="caution">
    <text evidence="1">The sequence shown here is derived from an EMBL/GenBank/DDBJ whole genome shotgun (WGS) entry which is preliminary data.</text>
</comment>
<protein>
    <recommendedName>
        <fullName evidence="2">AMP-binding enzyme C-terminal domain-containing protein</fullName>
    </recommendedName>
</protein>
<gene>
    <name evidence="1" type="ORF">LCGC14_1520950</name>
</gene>
<dbReference type="SUPFAM" id="SSF56801">
    <property type="entry name" value="Acetyl-CoA synthetase-like"/>
    <property type="match status" value="1"/>
</dbReference>
<dbReference type="AlphaFoldDB" id="A0A0F9JJJ7"/>